<dbReference type="InterPro" id="IPR001296">
    <property type="entry name" value="Glyco_trans_1"/>
</dbReference>
<dbReference type="Pfam" id="PF00534">
    <property type="entry name" value="Glycos_transf_1"/>
    <property type="match status" value="1"/>
</dbReference>
<dbReference type="SUPFAM" id="SSF53756">
    <property type="entry name" value="UDP-Glycosyltransferase/glycogen phosphorylase"/>
    <property type="match status" value="1"/>
</dbReference>
<dbReference type="Gene3D" id="3.40.50.2000">
    <property type="entry name" value="Glycogen Phosphorylase B"/>
    <property type="match status" value="2"/>
</dbReference>
<dbReference type="GO" id="GO:0016757">
    <property type="term" value="F:glycosyltransferase activity"/>
    <property type="evidence" value="ECO:0007669"/>
    <property type="project" value="InterPro"/>
</dbReference>
<protein>
    <recommendedName>
        <fullName evidence="1">Glycosyl transferase family 1 domain-containing protein</fullName>
    </recommendedName>
</protein>
<dbReference type="PANTHER" id="PTHR45947">
    <property type="entry name" value="SULFOQUINOVOSYL TRANSFERASE SQD2"/>
    <property type="match status" value="1"/>
</dbReference>
<evidence type="ECO:0000313" key="3">
    <source>
        <dbReference type="Proteomes" id="UP000178999"/>
    </source>
</evidence>
<dbReference type="Proteomes" id="UP000178999">
    <property type="component" value="Unassembled WGS sequence"/>
</dbReference>
<feature type="domain" description="Glycosyl transferase family 1" evidence="1">
    <location>
        <begin position="188"/>
        <end position="339"/>
    </location>
</feature>
<reference evidence="2 3" key="1">
    <citation type="journal article" date="2016" name="Nat. Commun.">
        <title>Thousands of microbial genomes shed light on interconnected biogeochemical processes in an aquifer system.</title>
        <authorList>
            <person name="Anantharaman K."/>
            <person name="Brown C.T."/>
            <person name="Hug L.A."/>
            <person name="Sharon I."/>
            <person name="Castelle C.J."/>
            <person name="Probst A.J."/>
            <person name="Thomas B.C."/>
            <person name="Singh A."/>
            <person name="Wilkins M.J."/>
            <person name="Karaoz U."/>
            <person name="Brodie E.L."/>
            <person name="Williams K.H."/>
            <person name="Hubbard S.S."/>
            <person name="Banfield J.F."/>
        </authorList>
    </citation>
    <scope>NUCLEOTIDE SEQUENCE [LARGE SCALE GENOMIC DNA]</scope>
</reference>
<dbReference type="PANTHER" id="PTHR45947:SF3">
    <property type="entry name" value="SULFOQUINOVOSYL TRANSFERASE SQD2"/>
    <property type="match status" value="1"/>
</dbReference>
<sequence>MKVAIVYDRVNKWGGAERVLLSLHKMFPDAPLYTSVYDGEKADWARVFSRVIPSFLQNIPYAKYNHEKLALLMPIVFESFCFDHFDLVISVTSEAGKGILTSSKTKHICYCLTPTRYLWSGHGDYFRNKYLRILSQPAISYLRKWDIAASRRPDVMIAVSSVVQNRIKQYYDRDSVVVHPPVDYLNFSDSNKKKNKDYYLLVSRLVPYKRNDLAVRAFNELGLPLVVIGEGVEGQKLKKMARDNIRFISRVSDEELGTWYLGAKALIMPQSEDFGLVAVEAQAYGVPVVSYADSGVRDIVIEGETGYFFDKQEVGSIMKALKKTENMEMNPRLIKNNSKRFSFDNFTEKLLKIINND</sequence>
<accession>A0A1F8CSP3</accession>
<name>A0A1F8CSP3_9BACT</name>
<proteinExistence type="predicted"/>
<dbReference type="InterPro" id="IPR050194">
    <property type="entry name" value="Glycosyltransferase_grp1"/>
</dbReference>
<evidence type="ECO:0000313" key="2">
    <source>
        <dbReference type="EMBL" id="OGM79320.1"/>
    </source>
</evidence>
<evidence type="ECO:0000259" key="1">
    <source>
        <dbReference type="Pfam" id="PF00534"/>
    </source>
</evidence>
<dbReference type="AlphaFoldDB" id="A0A1F8CSP3"/>
<dbReference type="STRING" id="1802538.A2382_00880"/>
<organism evidence="2 3">
    <name type="scientific">Candidatus Woesebacteria bacterium RIFOXYB1_FULL_38_16</name>
    <dbReference type="NCBI Taxonomy" id="1802538"/>
    <lineage>
        <taxon>Bacteria</taxon>
        <taxon>Candidatus Woeseibacteriota</taxon>
    </lineage>
</organism>
<comment type="caution">
    <text evidence="2">The sequence shown here is derived from an EMBL/GenBank/DDBJ whole genome shotgun (WGS) entry which is preliminary data.</text>
</comment>
<gene>
    <name evidence="2" type="ORF">A2382_00880</name>
</gene>
<dbReference type="EMBL" id="MGHY01000018">
    <property type="protein sequence ID" value="OGM79320.1"/>
    <property type="molecule type" value="Genomic_DNA"/>
</dbReference>